<dbReference type="PRINTS" id="PR00080">
    <property type="entry name" value="SDRFAMILY"/>
</dbReference>
<comment type="similarity">
    <text evidence="1">Belongs to the short-chain dehydrogenases/reductases (SDR) family.</text>
</comment>
<sequence length="257" mass="28124">MTSHYRGTAVITGASAGIGREYAIELAQRGMDVVLVARDQQRLSDLAESIRAMSNVRVEILVADLSDRVDTDKICQRVAEPDIALVINNAGFGLNQTFVDSDISDEQRLLDVLVTSVLRISHAALPGLIARGNGGLINVSSIAGWMTSGTYSAAKSWLTTFSQSLFLQCRGSGVHVIAVCPGFTRTEFQTRAKMSTETIPSWMWLEARDVVLASLQDFDKQHPVSVAGKRYKLMAVLVKYLPRRIVRAISSVSRKPN</sequence>
<organism evidence="3">
    <name type="scientific">freshwater metagenome</name>
    <dbReference type="NCBI Taxonomy" id="449393"/>
    <lineage>
        <taxon>unclassified sequences</taxon>
        <taxon>metagenomes</taxon>
        <taxon>ecological metagenomes</taxon>
    </lineage>
</organism>
<dbReference type="PIRSF" id="PIRSF000126">
    <property type="entry name" value="11-beta-HSD1"/>
    <property type="match status" value="1"/>
</dbReference>
<dbReference type="SUPFAM" id="SSF51735">
    <property type="entry name" value="NAD(P)-binding Rossmann-fold domains"/>
    <property type="match status" value="1"/>
</dbReference>
<reference evidence="3" key="1">
    <citation type="submission" date="2020-05" db="EMBL/GenBank/DDBJ databases">
        <authorList>
            <person name="Chiriac C."/>
            <person name="Salcher M."/>
            <person name="Ghai R."/>
            <person name="Kavagutti S V."/>
        </authorList>
    </citation>
    <scope>NUCLEOTIDE SEQUENCE</scope>
</reference>
<dbReference type="InterPro" id="IPR002347">
    <property type="entry name" value="SDR_fam"/>
</dbReference>
<name>A0A6J5YL33_9ZZZZ</name>
<dbReference type="AlphaFoldDB" id="A0A6J5YL33"/>
<dbReference type="PRINTS" id="PR00081">
    <property type="entry name" value="GDHRDH"/>
</dbReference>
<dbReference type="InterPro" id="IPR051019">
    <property type="entry name" value="VLCFA-Steroid_DH"/>
</dbReference>
<dbReference type="InterPro" id="IPR036291">
    <property type="entry name" value="NAD(P)-bd_dom_sf"/>
</dbReference>
<dbReference type="PANTHER" id="PTHR43899">
    <property type="entry name" value="RH59310P"/>
    <property type="match status" value="1"/>
</dbReference>
<protein>
    <submittedName>
        <fullName evidence="3">Unannotated protein</fullName>
    </submittedName>
</protein>
<proteinExistence type="inferred from homology"/>
<gene>
    <name evidence="3" type="ORF">UFOPK3770_00126</name>
</gene>
<evidence type="ECO:0000313" key="3">
    <source>
        <dbReference type="EMBL" id="CAB4330476.1"/>
    </source>
</evidence>
<accession>A0A6J5YL33</accession>
<dbReference type="GO" id="GO:0016491">
    <property type="term" value="F:oxidoreductase activity"/>
    <property type="evidence" value="ECO:0007669"/>
    <property type="project" value="UniProtKB-KW"/>
</dbReference>
<evidence type="ECO:0000256" key="2">
    <source>
        <dbReference type="ARBA" id="ARBA00023002"/>
    </source>
</evidence>
<dbReference type="EMBL" id="CAESAJ010000006">
    <property type="protein sequence ID" value="CAB4330476.1"/>
    <property type="molecule type" value="Genomic_DNA"/>
</dbReference>
<keyword evidence="2" id="KW-0560">Oxidoreductase</keyword>
<evidence type="ECO:0000256" key="1">
    <source>
        <dbReference type="ARBA" id="ARBA00006484"/>
    </source>
</evidence>
<dbReference type="Pfam" id="PF00106">
    <property type="entry name" value="adh_short"/>
    <property type="match status" value="1"/>
</dbReference>
<dbReference type="Gene3D" id="3.40.50.720">
    <property type="entry name" value="NAD(P)-binding Rossmann-like Domain"/>
    <property type="match status" value="1"/>
</dbReference>
<dbReference type="PANTHER" id="PTHR43899:SF13">
    <property type="entry name" value="RH59310P"/>
    <property type="match status" value="1"/>
</dbReference>